<evidence type="ECO:0000313" key="1">
    <source>
        <dbReference type="Ensembl" id="ENSCCRP00010034200.1"/>
    </source>
</evidence>
<evidence type="ECO:0000313" key="2">
    <source>
        <dbReference type="Proteomes" id="UP000694427"/>
    </source>
</evidence>
<sequence>ARGSCLGPSSSCRFADYFVTCGLDTESGLEPDELSGKNRARTRLFRTPTSTDLRSFIAYMRIRFSYEIYQSL</sequence>
<dbReference type="Proteomes" id="UP000694427">
    <property type="component" value="Unplaced"/>
</dbReference>
<reference evidence="1" key="2">
    <citation type="submission" date="2025-09" db="UniProtKB">
        <authorList>
            <consortium name="Ensembl"/>
        </authorList>
    </citation>
    <scope>IDENTIFICATION</scope>
</reference>
<dbReference type="AlphaFoldDB" id="A0A8C1JNM4"/>
<reference evidence="1" key="1">
    <citation type="submission" date="2025-08" db="UniProtKB">
        <authorList>
            <consortium name="Ensembl"/>
        </authorList>
    </citation>
    <scope>IDENTIFICATION</scope>
</reference>
<dbReference type="Ensembl" id="ENSCCRT00010037523.1">
    <property type="protein sequence ID" value="ENSCCRP00010034200.1"/>
    <property type="gene ID" value="ENSCCRG00010014580.1"/>
</dbReference>
<protein>
    <submittedName>
        <fullName evidence="1">Uncharacterized protein</fullName>
    </submittedName>
</protein>
<organism evidence="1 2">
    <name type="scientific">Cyprinus carpio</name>
    <name type="common">Common carp</name>
    <dbReference type="NCBI Taxonomy" id="7962"/>
    <lineage>
        <taxon>Eukaryota</taxon>
        <taxon>Metazoa</taxon>
        <taxon>Chordata</taxon>
        <taxon>Craniata</taxon>
        <taxon>Vertebrata</taxon>
        <taxon>Euteleostomi</taxon>
        <taxon>Actinopterygii</taxon>
        <taxon>Neopterygii</taxon>
        <taxon>Teleostei</taxon>
        <taxon>Ostariophysi</taxon>
        <taxon>Cypriniformes</taxon>
        <taxon>Cyprinidae</taxon>
        <taxon>Cyprininae</taxon>
        <taxon>Cyprinus</taxon>
    </lineage>
</organism>
<keyword evidence="2" id="KW-1185">Reference proteome</keyword>
<name>A0A8C1JNM4_CYPCA</name>
<proteinExistence type="predicted"/>
<accession>A0A8C1JNM4</accession>